<dbReference type="Gramene" id="OMP09684">
    <property type="protein sequence ID" value="OMP09684"/>
    <property type="gene ID" value="CCACVL1_01051"/>
</dbReference>
<protein>
    <submittedName>
        <fullName evidence="1">Uncharacterized protein</fullName>
    </submittedName>
</protein>
<sequence length="45" mass="4738">AVRWLAAALAASSFGAGVPSGPFGGLRVRAYACFVMRFHQALLDK</sequence>
<name>A0A1R3KRJ3_COCAP</name>
<feature type="non-terminal residue" evidence="1">
    <location>
        <position position="1"/>
    </location>
</feature>
<dbReference type="EMBL" id="AWWV01003079">
    <property type="protein sequence ID" value="OMP09684.1"/>
    <property type="molecule type" value="Genomic_DNA"/>
</dbReference>
<feature type="non-terminal residue" evidence="1">
    <location>
        <position position="45"/>
    </location>
</feature>
<evidence type="ECO:0000313" key="2">
    <source>
        <dbReference type="Proteomes" id="UP000188268"/>
    </source>
</evidence>
<comment type="caution">
    <text evidence="1">The sequence shown here is derived from an EMBL/GenBank/DDBJ whole genome shotgun (WGS) entry which is preliminary data.</text>
</comment>
<accession>A0A1R3KRJ3</accession>
<dbReference type="AlphaFoldDB" id="A0A1R3KRJ3"/>
<gene>
    <name evidence="1" type="ORF">CCACVL1_01051</name>
</gene>
<dbReference type="Proteomes" id="UP000188268">
    <property type="component" value="Unassembled WGS sequence"/>
</dbReference>
<reference evidence="1 2" key="1">
    <citation type="submission" date="2013-09" db="EMBL/GenBank/DDBJ databases">
        <title>Corchorus capsularis genome sequencing.</title>
        <authorList>
            <person name="Alam M."/>
            <person name="Haque M.S."/>
            <person name="Islam M.S."/>
            <person name="Emdad E.M."/>
            <person name="Islam M.M."/>
            <person name="Ahmed B."/>
            <person name="Halim A."/>
            <person name="Hossen Q.M.M."/>
            <person name="Hossain M.Z."/>
            <person name="Ahmed R."/>
            <person name="Khan M.M."/>
            <person name="Islam R."/>
            <person name="Rashid M.M."/>
            <person name="Khan S.A."/>
            <person name="Rahman M.S."/>
            <person name="Alam M."/>
        </authorList>
    </citation>
    <scope>NUCLEOTIDE SEQUENCE [LARGE SCALE GENOMIC DNA]</scope>
    <source>
        <strain evidence="2">cv. CVL-1</strain>
        <tissue evidence="1">Whole seedling</tissue>
    </source>
</reference>
<proteinExistence type="predicted"/>
<organism evidence="1 2">
    <name type="scientific">Corchorus capsularis</name>
    <name type="common">Jute</name>
    <dbReference type="NCBI Taxonomy" id="210143"/>
    <lineage>
        <taxon>Eukaryota</taxon>
        <taxon>Viridiplantae</taxon>
        <taxon>Streptophyta</taxon>
        <taxon>Embryophyta</taxon>
        <taxon>Tracheophyta</taxon>
        <taxon>Spermatophyta</taxon>
        <taxon>Magnoliopsida</taxon>
        <taxon>eudicotyledons</taxon>
        <taxon>Gunneridae</taxon>
        <taxon>Pentapetalae</taxon>
        <taxon>rosids</taxon>
        <taxon>malvids</taxon>
        <taxon>Malvales</taxon>
        <taxon>Malvaceae</taxon>
        <taxon>Grewioideae</taxon>
        <taxon>Apeibeae</taxon>
        <taxon>Corchorus</taxon>
    </lineage>
</organism>
<evidence type="ECO:0000313" key="1">
    <source>
        <dbReference type="EMBL" id="OMP09684.1"/>
    </source>
</evidence>
<keyword evidence="2" id="KW-1185">Reference proteome</keyword>